<dbReference type="AlphaFoldDB" id="A0ABC9AR74"/>
<name>A0ABC9AR74_9POAL</name>
<dbReference type="Proteomes" id="UP001497457">
    <property type="component" value="Chromosome 23rd"/>
</dbReference>
<accession>A0ABC9AR74</accession>
<sequence length="96" mass="10031">MEPSLRKNLSAAAVAVLLLVILTAELSQSSLDGCNEHLSGSYSGACIGLINDGACYKACISESSDNVDGNCNLFRCWCYTSCNSKIVAPASTPILP</sequence>
<protein>
    <recommendedName>
        <fullName evidence="6">Knottin scorpion toxin-like domain-containing protein</fullName>
    </recommendedName>
</protein>
<evidence type="ECO:0008006" key="6">
    <source>
        <dbReference type="Google" id="ProtNLM"/>
    </source>
</evidence>
<dbReference type="Gene3D" id="3.30.30.10">
    <property type="entry name" value="Knottin, scorpion toxin-like"/>
    <property type="match status" value="1"/>
</dbReference>
<organism evidence="3 5">
    <name type="scientific">Urochloa decumbens</name>
    <dbReference type="NCBI Taxonomy" id="240449"/>
    <lineage>
        <taxon>Eukaryota</taxon>
        <taxon>Viridiplantae</taxon>
        <taxon>Streptophyta</taxon>
        <taxon>Embryophyta</taxon>
        <taxon>Tracheophyta</taxon>
        <taxon>Spermatophyta</taxon>
        <taxon>Magnoliopsida</taxon>
        <taxon>Liliopsida</taxon>
        <taxon>Poales</taxon>
        <taxon>Poaceae</taxon>
        <taxon>PACMAD clade</taxon>
        <taxon>Panicoideae</taxon>
        <taxon>Panicodae</taxon>
        <taxon>Paniceae</taxon>
        <taxon>Melinidinae</taxon>
        <taxon>Urochloa</taxon>
    </lineage>
</organism>
<feature type="signal peptide" evidence="1">
    <location>
        <begin position="1"/>
        <end position="29"/>
    </location>
</feature>
<feature type="chain" id="PRO_5044721539" description="Knottin scorpion toxin-like domain-containing protein" evidence="1">
    <location>
        <begin position="30"/>
        <end position="96"/>
    </location>
</feature>
<reference evidence="5" key="1">
    <citation type="submission" date="2024-06" db="EMBL/GenBank/DDBJ databases">
        <authorList>
            <person name="Ryan C."/>
        </authorList>
    </citation>
    <scope>NUCLEOTIDE SEQUENCE [LARGE SCALE GENOMIC DNA]</scope>
</reference>
<dbReference type="InterPro" id="IPR036574">
    <property type="entry name" value="Scorpion_toxin-like_sf"/>
</dbReference>
<gene>
    <name evidence="2" type="ORF">URODEC1_LOCUS56757</name>
    <name evidence="3" type="ORF">URODEC1_LOCUS56760</name>
    <name evidence="4" type="ORF">URODEC1_LOCUS58224</name>
</gene>
<reference evidence="3 5" key="2">
    <citation type="submission" date="2024-10" db="EMBL/GenBank/DDBJ databases">
        <authorList>
            <person name="Ryan C."/>
        </authorList>
    </citation>
    <scope>NUCLEOTIDE SEQUENCE [LARGE SCALE GENOMIC DNA]</scope>
</reference>
<evidence type="ECO:0000313" key="2">
    <source>
        <dbReference type="EMBL" id="CAL4982737.1"/>
    </source>
</evidence>
<evidence type="ECO:0000256" key="1">
    <source>
        <dbReference type="SAM" id="SignalP"/>
    </source>
</evidence>
<dbReference type="SUPFAM" id="SSF57095">
    <property type="entry name" value="Scorpion toxin-like"/>
    <property type="match status" value="1"/>
</dbReference>
<keyword evidence="1" id="KW-0732">Signal</keyword>
<keyword evidence="5" id="KW-1185">Reference proteome</keyword>
<dbReference type="EMBL" id="OZ075132">
    <property type="protein sequence ID" value="CAL4982737.1"/>
    <property type="molecule type" value="Genomic_DNA"/>
</dbReference>
<dbReference type="EMBL" id="OZ075132">
    <property type="protein sequence ID" value="CAL4982744.1"/>
    <property type="molecule type" value="Genomic_DNA"/>
</dbReference>
<evidence type="ECO:0000313" key="4">
    <source>
        <dbReference type="EMBL" id="CAL4986055.1"/>
    </source>
</evidence>
<dbReference type="EMBL" id="OZ075133">
    <property type="protein sequence ID" value="CAL4986055.1"/>
    <property type="molecule type" value="Genomic_DNA"/>
</dbReference>
<proteinExistence type="predicted"/>
<evidence type="ECO:0000313" key="3">
    <source>
        <dbReference type="EMBL" id="CAL4982744.1"/>
    </source>
</evidence>
<evidence type="ECO:0000313" key="5">
    <source>
        <dbReference type="Proteomes" id="UP001497457"/>
    </source>
</evidence>
<dbReference type="Proteomes" id="UP001497457">
    <property type="component" value="Chromosome 22rd"/>
</dbReference>